<organism evidence="1 2">
    <name type="scientific">Octopus vulgaris</name>
    <name type="common">Common octopus</name>
    <dbReference type="NCBI Taxonomy" id="6645"/>
    <lineage>
        <taxon>Eukaryota</taxon>
        <taxon>Metazoa</taxon>
        <taxon>Spiralia</taxon>
        <taxon>Lophotrochozoa</taxon>
        <taxon>Mollusca</taxon>
        <taxon>Cephalopoda</taxon>
        <taxon>Coleoidea</taxon>
        <taxon>Octopodiformes</taxon>
        <taxon>Octopoda</taxon>
        <taxon>Incirrata</taxon>
        <taxon>Octopodidae</taxon>
        <taxon>Octopus</taxon>
    </lineage>
</organism>
<dbReference type="EMBL" id="OX597828">
    <property type="protein sequence ID" value="CAI9733725.1"/>
    <property type="molecule type" value="Genomic_DNA"/>
</dbReference>
<keyword evidence="2" id="KW-1185">Reference proteome</keyword>
<gene>
    <name evidence="1" type="ORF">OCTVUL_1B002666</name>
</gene>
<name>A0AA36BFZ5_OCTVU</name>
<protein>
    <submittedName>
        <fullName evidence="1">Uncharacterized protein</fullName>
    </submittedName>
</protein>
<dbReference type="AlphaFoldDB" id="A0AA36BFZ5"/>
<reference evidence="1" key="1">
    <citation type="submission" date="2023-08" db="EMBL/GenBank/DDBJ databases">
        <authorList>
            <person name="Alioto T."/>
            <person name="Alioto T."/>
            <person name="Gomez Garrido J."/>
        </authorList>
    </citation>
    <scope>NUCLEOTIDE SEQUENCE</scope>
</reference>
<evidence type="ECO:0000313" key="2">
    <source>
        <dbReference type="Proteomes" id="UP001162480"/>
    </source>
</evidence>
<evidence type="ECO:0000313" key="1">
    <source>
        <dbReference type="EMBL" id="CAI9733725.1"/>
    </source>
</evidence>
<accession>A0AA36BFZ5</accession>
<sequence>MFVRLSWHLMRVDFRSVSKRSIYRQSIVPKYPYNINANFRPKQIEAMRQDLTLALSLGSKQKSEVYLLSTDRLSYSHSLTDNICLYTEIHRG</sequence>
<proteinExistence type="predicted"/>
<dbReference type="Proteomes" id="UP001162480">
    <property type="component" value="Chromosome 15"/>
</dbReference>